<keyword evidence="3" id="KW-1185">Reference proteome</keyword>
<dbReference type="EMBL" id="JAACJO010000010">
    <property type="protein sequence ID" value="KAF5353268.1"/>
    <property type="molecule type" value="Genomic_DNA"/>
</dbReference>
<sequence>MALGKIRSRRDSFGLEVRPDGTLVLDLPGAEGSHGRPEVVKPLERVRSSEGAKANVGRPVLRQVDSDLRKSLGTLTKKRRRRDSFGLEVKEDGTLSLNQLVGIGASGTPGPSRPRTNEGIRANANAGRVLSTRASWNCGDSQHDNSRNNTSQHSGRRRRDSIGLEVRADGTLSLDQVFTTTSDGRGVVSHQESHSQSTSALTNHIAPPSPSYVPSNYRRSSRPTRTSGTTRNVASPHSSTHRVEGQRRNATESNSEDHRSEVELLREQVRRLEAELTLRGRPSRHSVDAPPAYESRRGSPVRE</sequence>
<comment type="caution">
    <text evidence="2">The sequence shown here is derived from an EMBL/GenBank/DDBJ whole genome shotgun (WGS) entry which is preliminary data.</text>
</comment>
<dbReference type="OrthoDB" id="3065531at2759"/>
<feature type="region of interest" description="Disordered" evidence="1">
    <location>
        <begin position="100"/>
        <end position="119"/>
    </location>
</feature>
<organism evidence="2 3">
    <name type="scientific">Leucocoprinus leucothites</name>
    <dbReference type="NCBI Taxonomy" id="201217"/>
    <lineage>
        <taxon>Eukaryota</taxon>
        <taxon>Fungi</taxon>
        <taxon>Dikarya</taxon>
        <taxon>Basidiomycota</taxon>
        <taxon>Agaricomycotina</taxon>
        <taxon>Agaricomycetes</taxon>
        <taxon>Agaricomycetidae</taxon>
        <taxon>Agaricales</taxon>
        <taxon>Agaricineae</taxon>
        <taxon>Agaricaceae</taxon>
        <taxon>Leucocoprinus</taxon>
    </lineage>
</organism>
<feature type="compositionally biased region" description="Basic and acidic residues" evidence="1">
    <location>
        <begin position="241"/>
        <end position="262"/>
    </location>
</feature>
<accession>A0A8H5D4X0</accession>
<gene>
    <name evidence="2" type="ORF">D9756_007909</name>
</gene>
<dbReference type="Proteomes" id="UP000559027">
    <property type="component" value="Unassembled WGS sequence"/>
</dbReference>
<feature type="region of interest" description="Disordered" evidence="1">
    <location>
        <begin position="135"/>
        <end position="164"/>
    </location>
</feature>
<evidence type="ECO:0000313" key="2">
    <source>
        <dbReference type="EMBL" id="KAF5353268.1"/>
    </source>
</evidence>
<feature type="compositionally biased region" description="Basic and acidic residues" evidence="1">
    <location>
        <begin position="294"/>
        <end position="303"/>
    </location>
</feature>
<protein>
    <submittedName>
        <fullName evidence="2">Uncharacterized protein</fullName>
    </submittedName>
</protein>
<evidence type="ECO:0000256" key="1">
    <source>
        <dbReference type="SAM" id="MobiDB-lite"/>
    </source>
</evidence>
<reference evidence="2 3" key="1">
    <citation type="journal article" date="2020" name="ISME J.">
        <title>Uncovering the hidden diversity of litter-decomposition mechanisms in mushroom-forming fungi.</title>
        <authorList>
            <person name="Floudas D."/>
            <person name="Bentzer J."/>
            <person name="Ahren D."/>
            <person name="Johansson T."/>
            <person name="Persson P."/>
            <person name="Tunlid A."/>
        </authorList>
    </citation>
    <scope>NUCLEOTIDE SEQUENCE [LARGE SCALE GENOMIC DNA]</scope>
    <source>
        <strain evidence="2 3">CBS 146.42</strain>
    </source>
</reference>
<dbReference type="AlphaFoldDB" id="A0A8H5D4X0"/>
<proteinExistence type="predicted"/>
<feature type="region of interest" description="Disordered" evidence="1">
    <location>
        <begin position="276"/>
        <end position="303"/>
    </location>
</feature>
<name>A0A8H5D4X0_9AGAR</name>
<feature type="region of interest" description="Disordered" evidence="1">
    <location>
        <begin position="184"/>
        <end position="262"/>
    </location>
</feature>
<evidence type="ECO:0000313" key="3">
    <source>
        <dbReference type="Proteomes" id="UP000559027"/>
    </source>
</evidence>